<evidence type="ECO:0000313" key="1">
    <source>
        <dbReference type="Proteomes" id="UP000887565"/>
    </source>
</evidence>
<dbReference type="Proteomes" id="UP000887565">
    <property type="component" value="Unplaced"/>
</dbReference>
<dbReference type="Gene3D" id="3.40.50.12690">
    <property type="match status" value="1"/>
</dbReference>
<reference evidence="2" key="1">
    <citation type="submission" date="2022-11" db="UniProtKB">
        <authorList>
            <consortium name="WormBaseParasite"/>
        </authorList>
    </citation>
    <scope>IDENTIFICATION</scope>
</reference>
<accession>A0A915L254</accession>
<dbReference type="WBParaSite" id="nRc.2.0.1.t45153-RA">
    <property type="protein sequence ID" value="nRc.2.0.1.t45153-RA"/>
    <property type="gene ID" value="nRc.2.0.1.g45153"/>
</dbReference>
<sequence>MKRTATHLGSPKWDALKVWVMFTLDKLKVPIELVAEENLWNGRGANKSGAIWEMVRMSHYPDVVIISDSIIRSVVVDKCATISVPGATFNLFRNVIITLEKLTKFGIIIHVGINDLVCKDDTADRLCNHNAVKTLQNIVNICWFKEETMNLCSSRDASSCWQIPYI</sequence>
<name>A0A915L254_ROMCU</name>
<organism evidence="1 2">
    <name type="scientific">Romanomermis culicivorax</name>
    <name type="common">Nematode worm</name>
    <dbReference type="NCBI Taxonomy" id="13658"/>
    <lineage>
        <taxon>Eukaryota</taxon>
        <taxon>Metazoa</taxon>
        <taxon>Ecdysozoa</taxon>
        <taxon>Nematoda</taxon>
        <taxon>Enoplea</taxon>
        <taxon>Dorylaimia</taxon>
        <taxon>Mermithida</taxon>
        <taxon>Mermithoidea</taxon>
        <taxon>Mermithidae</taxon>
        <taxon>Romanomermis</taxon>
    </lineage>
</organism>
<keyword evidence="1" id="KW-1185">Reference proteome</keyword>
<protein>
    <submittedName>
        <fullName evidence="2">Uncharacterized protein</fullName>
    </submittedName>
</protein>
<proteinExistence type="predicted"/>
<dbReference type="AlphaFoldDB" id="A0A915L254"/>
<evidence type="ECO:0000313" key="2">
    <source>
        <dbReference type="WBParaSite" id="nRc.2.0.1.t45153-RA"/>
    </source>
</evidence>